<keyword evidence="2" id="KW-0223">Dioxygenase</keyword>
<organism evidence="5">
    <name type="scientific">viral metagenome</name>
    <dbReference type="NCBI Taxonomy" id="1070528"/>
    <lineage>
        <taxon>unclassified sequences</taxon>
        <taxon>metagenomes</taxon>
        <taxon>organismal metagenomes</taxon>
    </lineage>
</organism>
<dbReference type="InterPro" id="IPR027443">
    <property type="entry name" value="IPNS-like_sf"/>
</dbReference>
<proteinExistence type="inferred from homology"/>
<evidence type="ECO:0000313" key="5">
    <source>
        <dbReference type="EMBL" id="QHU03537.1"/>
    </source>
</evidence>
<dbReference type="AlphaFoldDB" id="A0A6C0JGF8"/>
<feature type="domain" description="Aspartyl/asparaginy/proline hydroxylase" evidence="4">
    <location>
        <begin position="8"/>
        <end position="182"/>
    </location>
</feature>
<accession>A0A6C0JGF8</accession>
<dbReference type="PANTHER" id="PTHR46332:SF5">
    <property type="entry name" value="ASPARTATE BETA-HYDROXYLASE DOMAIN CONTAINING 2"/>
    <property type="match status" value="1"/>
</dbReference>
<dbReference type="InterPro" id="IPR007803">
    <property type="entry name" value="Asp/Arg/Pro-Hydrxlase"/>
</dbReference>
<dbReference type="Pfam" id="PF05118">
    <property type="entry name" value="Asp_Arg_Hydrox"/>
    <property type="match status" value="1"/>
</dbReference>
<dbReference type="InterPro" id="IPR051821">
    <property type="entry name" value="Asp/Asn_beta-hydroxylase"/>
</dbReference>
<name>A0A6C0JGF8_9ZZZZ</name>
<evidence type="ECO:0000256" key="1">
    <source>
        <dbReference type="ARBA" id="ARBA00007730"/>
    </source>
</evidence>
<dbReference type="PANTHER" id="PTHR46332">
    <property type="entry name" value="ASPARTATE BETA-HYDROXYLASE DOMAIN-CONTAINING PROTEIN 2"/>
    <property type="match status" value="1"/>
</dbReference>
<protein>
    <recommendedName>
        <fullName evidence="4">Aspartyl/asparaginy/proline hydroxylase domain-containing protein</fullName>
    </recommendedName>
</protein>
<dbReference type="EMBL" id="MN740383">
    <property type="protein sequence ID" value="QHU03537.1"/>
    <property type="molecule type" value="Genomic_DNA"/>
</dbReference>
<dbReference type="GO" id="GO:0051213">
    <property type="term" value="F:dioxygenase activity"/>
    <property type="evidence" value="ECO:0007669"/>
    <property type="project" value="UniProtKB-KW"/>
</dbReference>
<dbReference type="Gene3D" id="2.60.120.330">
    <property type="entry name" value="B-lactam Antibiotic, Isopenicillin N Synthase, Chain"/>
    <property type="match status" value="1"/>
</dbReference>
<keyword evidence="3" id="KW-0560">Oxidoreductase</keyword>
<evidence type="ECO:0000256" key="2">
    <source>
        <dbReference type="ARBA" id="ARBA00022964"/>
    </source>
</evidence>
<reference evidence="5" key="1">
    <citation type="journal article" date="2020" name="Nature">
        <title>Giant virus diversity and host interactions through global metagenomics.</title>
        <authorList>
            <person name="Schulz F."/>
            <person name="Roux S."/>
            <person name="Paez-Espino D."/>
            <person name="Jungbluth S."/>
            <person name="Walsh D.A."/>
            <person name="Denef V.J."/>
            <person name="McMahon K.D."/>
            <person name="Konstantinidis K.T."/>
            <person name="Eloe-Fadrosh E.A."/>
            <person name="Kyrpides N.C."/>
            <person name="Woyke T."/>
        </authorList>
    </citation>
    <scope>NUCLEOTIDE SEQUENCE</scope>
    <source>
        <strain evidence="5">GVMAG-M-3300027206-1</strain>
    </source>
</reference>
<sequence length="190" mass="22094">MHLKELKNHWKTIREELDDLPMNVFISDKPRPTGEWEGSDVLRQIVSDYHSGKCGWLKGGQTHLQEEWISWPIIWESKIVLGNCLKCPETYKLLSKIPGVRIAGFALMKGGVKLEEHVDHVGDDYKFTYHLGLKCPDDCYLHHSELGDIKEEDGKHIIMSSRFPHWAENGSDEDRIILYLEYYNSPNREC</sequence>
<evidence type="ECO:0000256" key="3">
    <source>
        <dbReference type="ARBA" id="ARBA00023002"/>
    </source>
</evidence>
<evidence type="ECO:0000259" key="4">
    <source>
        <dbReference type="Pfam" id="PF05118"/>
    </source>
</evidence>
<comment type="similarity">
    <text evidence="1">Belongs to the aspartyl/asparaginyl beta-hydroxylase family.</text>
</comment>